<dbReference type="InterPro" id="IPR011250">
    <property type="entry name" value="OMP/PagP_B-barrel"/>
</dbReference>
<keyword evidence="1 2" id="KW-0732">Signal</keyword>
<evidence type="ECO:0000256" key="2">
    <source>
        <dbReference type="SAM" id="SignalP"/>
    </source>
</evidence>
<gene>
    <name evidence="4" type="ORF">TW81_06595</name>
</gene>
<dbReference type="Gene3D" id="2.40.160.20">
    <property type="match status" value="1"/>
</dbReference>
<evidence type="ECO:0000256" key="1">
    <source>
        <dbReference type="ARBA" id="ARBA00022729"/>
    </source>
</evidence>
<dbReference type="RefSeq" id="WP_045954909.1">
    <property type="nucleotide sequence ID" value="NZ_JXXV01000012.1"/>
</dbReference>
<dbReference type="InterPro" id="IPR027385">
    <property type="entry name" value="Beta-barrel_OMP"/>
</dbReference>
<dbReference type="STRING" id="579748.TW81_06595"/>
<dbReference type="Pfam" id="PF13505">
    <property type="entry name" value="OMP_b-brl"/>
    <property type="match status" value="1"/>
</dbReference>
<proteinExistence type="predicted"/>
<dbReference type="AlphaFoldDB" id="A0A0F4NLJ0"/>
<comment type="caution">
    <text evidence="4">The sequence shown here is derived from an EMBL/GenBank/DDBJ whole genome shotgun (WGS) entry which is preliminary data.</text>
</comment>
<accession>A0A0F4NLJ0</accession>
<evidence type="ECO:0000313" key="5">
    <source>
        <dbReference type="Proteomes" id="UP000033673"/>
    </source>
</evidence>
<feature type="signal peptide" evidence="2">
    <location>
        <begin position="1"/>
        <end position="23"/>
    </location>
</feature>
<organism evidence="4 5">
    <name type="scientific">Vibrio galatheae</name>
    <dbReference type="NCBI Taxonomy" id="579748"/>
    <lineage>
        <taxon>Bacteria</taxon>
        <taxon>Pseudomonadati</taxon>
        <taxon>Pseudomonadota</taxon>
        <taxon>Gammaproteobacteria</taxon>
        <taxon>Vibrionales</taxon>
        <taxon>Vibrionaceae</taxon>
        <taxon>Vibrio</taxon>
    </lineage>
</organism>
<keyword evidence="5" id="KW-1185">Reference proteome</keyword>
<name>A0A0F4NLJ0_9VIBR</name>
<sequence length="191" mass="20831">MKKNVAYILVALVAAQMSTMVQAKTYQPYVGVSLPYSGFVLDSENTAEQDNTKVSGGLLFGIKYLTKSGVFFGAEAFYNDTSGSYSYGNNSTIEVESQYGINGHVGYDWGWGGSAYLITGLANLEYGLTDGQEHFEQQDLSVLYGAGAGYHFSDQLYSNIEISFSGDNATFADEKYSTSLIVLRLGLIYCF</sequence>
<reference evidence="4 5" key="1">
    <citation type="journal article" date="2015" name="BMC Genomics">
        <title>Genome mining reveals unlocked bioactive potential of marine Gram-negative bacteria.</title>
        <authorList>
            <person name="Machado H."/>
            <person name="Sonnenschein E.C."/>
            <person name="Melchiorsen J."/>
            <person name="Gram L."/>
        </authorList>
    </citation>
    <scope>NUCLEOTIDE SEQUENCE [LARGE SCALE GENOMIC DNA]</scope>
    <source>
        <strain evidence="4 5">S2757</strain>
    </source>
</reference>
<protein>
    <recommendedName>
        <fullName evidence="3">Outer membrane protein beta-barrel domain-containing protein</fullName>
    </recommendedName>
</protein>
<feature type="chain" id="PRO_5002473027" description="Outer membrane protein beta-barrel domain-containing protein" evidence="2">
    <location>
        <begin position="24"/>
        <end position="191"/>
    </location>
</feature>
<dbReference type="EMBL" id="JXXV01000012">
    <property type="protein sequence ID" value="KJY83987.1"/>
    <property type="molecule type" value="Genomic_DNA"/>
</dbReference>
<dbReference type="SUPFAM" id="SSF56925">
    <property type="entry name" value="OMPA-like"/>
    <property type="match status" value="1"/>
</dbReference>
<evidence type="ECO:0000259" key="3">
    <source>
        <dbReference type="Pfam" id="PF13505"/>
    </source>
</evidence>
<feature type="domain" description="Outer membrane protein beta-barrel" evidence="3">
    <location>
        <begin position="9"/>
        <end position="186"/>
    </location>
</feature>
<evidence type="ECO:0000313" key="4">
    <source>
        <dbReference type="EMBL" id="KJY83987.1"/>
    </source>
</evidence>
<dbReference type="Proteomes" id="UP000033673">
    <property type="component" value="Unassembled WGS sequence"/>
</dbReference>
<dbReference type="OrthoDB" id="5786186at2"/>
<dbReference type="PATRIC" id="fig|579748.3.peg.1352"/>